<organism evidence="2 3">
    <name type="scientific">Nodularia spumigena CENA596</name>
    <dbReference type="NCBI Taxonomy" id="1819295"/>
    <lineage>
        <taxon>Bacteria</taxon>
        <taxon>Bacillati</taxon>
        <taxon>Cyanobacteriota</taxon>
        <taxon>Cyanophyceae</taxon>
        <taxon>Nostocales</taxon>
        <taxon>Nodulariaceae</taxon>
        <taxon>Nodularia</taxon>
    </lineage>
</organism>
<dbReference type="AlphaFoldDB" id="A0A166IHW2"/>
<dbReference type="NCBIfam" id="TIGR02401">
    <property type="entry name" value="trehalose_TreY"/>
    <property type="match status" value="1"/>
</dbReference>
<dbReference type="CDD" id="cd11336">
    <property type="entry name" value="AmyAc_MTSase"/>
    <property type="match status" value="1"/>
</dbReference>
<dbReference type="InterPro" id="IPR012767">
    <property type="entry name" value="Trehalose_TreY"/>
</dbReference>
<dbReference type="OrthoDB" id="9805159at2"/>
<dbReference type="GO" id="GO:0047470">
    <property type="term" value="F:(1,4)-alpha-D-glucan 1-alpha-D-glucosylmutase activity"/>
    <property type="evidence" value="ECO:0007669"/>
    <property type="project" value="TreeGrafter"/>
</dbReference>
<evidence type="ECO:0000313" key="3">
    <source>
        <dbReference type="Proteomes" id="UP000076555"/>
    </source>
</evidence>
<comment type="caution">
    <text evidence="2">The sequence shown here is derived from an EMBL/GenBank/DDBJ whole genome shotgun (WGS) entry which is preliminary data.</text>
</comment>
<dbReference type="Proteomes" id="UP000076555">
    <property type="component" value="Unassembled WGS sequence"/>
</dbReference>
<dbReference type="PANTHER" id="PTHR10357:SF216">
    <property type="entry name" value="MALTOOLIGOSYL TREHALOSE SYNTHASE-RELATED"/>
    <property type="match status" value="1"/>
</dbReference>
<dbReference type="RefSeq" id="WP_063873972.1">
    <property type="nucleotide sequence ID" value="NZ_CAWMRI010000245.1"/>
</dbReference>
<sequence>MRIPTATYRIQFNSQFGFKSAQKIINYLNELGISDLYASPIFKARTGSTHGYDIVDPNQLNPELGTQEDFTALVEELKQQNMGWLQDIVPNHMAYDSQNKYLMDVLENGVNSIYANYFDIAWNSPISNGFGDSQQPVLAPLLGNFYGESLENGEIQLKYDQNGLSVNYYDFRFPLKLESYAIFLNQNIGKLSQILGRKNPIFVRLLGILYLVRHIPADATPKERQDQIDFVKGLLWELYTDNTEVQTFIDENLQLFNGEPGKPESFNLLDNLLSEQFFRLAFWKVGAEEINYRRFFTINELISVNIEDFQVFQNTHALITKLVKENKITGVRIDHIDGLYDPSQYLQRLKEKIGDTYTTVEKILESGEKLPNHWSIQGTTGYDFLNYLNGIFCQTTSQEDFTQIYWNVTGFRTAYEQFAIEKKHLILERNLAGDIDNLTYILKKIASKHRYGNDFTINGLKRAIAEILTLFPIYRTYTNQDGILPADRQYIQAVIQQAKSNIPLLYHELTFIEKLLLLEYENYLTPDDQEQWLYFVMRLQQYTGPLMAKGVEDTALYVYNRFISLNEVGGNPDNFGVSIADFHDFNQQRKTHWLHSMNATSTHDTKRGEDIRARLNVLSEIPEEWKTQVYAFCEMNLAHKTSVNKSLPMPNRNDEYHFYQMLIGAFPFFEHEYNDFYQRIQDYVLKAAREAKVYTAWLRPNETYENALTKFVSAVLEPSDENTFLQKFIPFQKRIAYYGIFNSLSQTLLKITSPGVPDFYQGTELWDFSMVDPDNRRPVDFELRQSHFKAIKEQAQTDILKLINELLATKEDSRIKLFLIIQALKTRRENLIVFQQGDYLPLEARGKFADHIIAFARVYNHQIIITIAPRFFTSLIQPGEYPLNQQIWDDTYIQLPAAAPSVWQNTITGEIVSADKIMLVGDVLKHFPVALLKGNKIIVRAACA</sequence>
<dbReference type="PANTHER" id="PTHR10357">
    <property type="entry name" value="ALPHA-AMYLASE FAMILY MEMBER"/>
    <property type="match status" value="1"/>
</dbReference>
<reference evidence="2 3" key="1">
    <citation type="submission" date="2016-04" db="EMBL/GenBank/DDBJ databases">
        <title>Draft Genome Assembly of the Bloom-forming Cyanobacterium Nodularia spumigena Strain CENA596 in Shrimp Production Ponds.</title>
        <authorList>
            <person name="Popin R.V."/>
            <person name="Rigonato J."/>
            <person name="Abreu V.A."/>
            <person name="Andreote A.P."/>
            <person name="Silveira S.B."/>
            <person name="Odebrecht C."/>
            <person name="Fiore M.F."/>
        </authorList>
    </citation>
    <scope>NUCLEOTIDE SEQUENCE [LARGE SCALE GENOMIC DNA]</scope>
    <source>
        <strain evidence="2 3">CENA596</strain>
    </source>
</reference>
<proteinExistence type="predicted"/>
<dbReference type="GO" id="GO:0030980">
    <property type="term" value="P:alpha-glucan catabolic process"/>
    <property type="evidence" value="ECO:0007669"/>
    <property type="project" value="TreeGrafter"/>
</dbReference>
<dbReference type="Pfam" id="PF00128">
    <property type="entry name" value="Alpha-amylase"/>
    <property type="match status" value="1"/>
</dbReference>
<dbReference type="InterPro" id="IPR006047">
    <property type="entry name" value="GH13_cat_dom"/>
</dbReference>
<dbReference type="GO" id="GO:0005992">
    <property type="term" value="P:trehalose biosynthetic process"/>
    <property type="evidence" value="ECO:0007669"/>
    <property type="project" value="TreeGrafter"/>
</dbReference>
<dbReference type="EMBL" id="LWAJ01000245">
    <property type="protein sequence ID" value="KZL48420.1"/>
    <property type="molecule type" value="Genomic_DNA"/>
</dbReference>
<accession>A0A166IHW2</accession>
<dbReference type="SUPFAM" id="SSF51445">
    <property type="entry name" value="(Trans)glycosidases"/>
    <property type="match status" value="1"/>
</dbReference>
<gene>
    <name evidence="2" type="ORF">A2T98_18145</name>
</gene>
<name>A0A166IHW2_NODSP</name>
<dbReference type="Gene3D" id="3.20.20.80">
    <property type="entry name" value="Glycosidases"/>
    <property type="match status" value="4"/>
</dbReference>
<evidence type="ECO:0000313" key="2">
    <source>
        <dbReference type="EMBL" id="KZL48420.1"/>
    </source>
</evidence>
<dbReference type="SMART" id="SM00642">
    <property type="entry name" value="Aamy"/>
    <property type="match status" value="1"/>
</dbReference>
<dbReference type="InterPro" id="IPR017853">
    <property type="entry name" value="GH"/>
</dbReference>
<protein>
    <submittedName>
        <fullName evidence="2">Malto-oligosyltrehalose synthase</fullName>
    </submittedName>
</protein>
<feature type="domain" description="Glycosyl hydrolase family 13 catalytic" evidence="1">
    <location>
        <begin position="5"/>
        <end position="519"/>
    </location>
</feature>
<evidence type="ECO:0000259" key="1">
    <source>
        <dbReference type="SMART" id="SM00642"/>
    </source>
</evidence>